<comment type="caution">
    <text evidence="2">The sequence shown here is derived from an EMBL/GenBank/DDBJ whole genome shotgun (WGS) entry which is preliminary data.</text>
</comment>
<dbReference type="InterPro" id="IPR029021">
    <property type="entry name" value="Prot-tyrosine_phosphatase-like"/>
</dbReference>
<name>A0ABU0MBD7_9HYPH</name>
<sequence length="112" mass="11560">MNYRMIDADFAVAGQITPDAVRDIAAAGFKSILCARPDGEDHGQPAFSEIERAAAENGLTAIQIPISGSIGEGAIIRMGDALAAMPKPMFGYCRSGGRAGSLYAAAQKAAQS</sequence>
<dbReference type="Proteomes" id="UP001223743">
    <property type="component" value="Unassembled WGS sequence"/>
</dbReference>
<evidence type="ECO:0000313" key="2">
    <source>
        <dbReference type="EMBL" id="MDQ0518113.1"/>
    </source>
</evidence>
<dbReference type="Pfam" id="PF04273">
    <property type="entry name" value="BLH_phosphatase"/>
    <property type="match status" value="1"/>
</dbReference>
<gene>
    <name evidence="2" type="ORF">QO015_003726</name>
</gene>
<dbReference type="Gene3D" id="3.90.190.10">
    <property type="entry name" value="Protein tyrosine phosphatase superfamily"/>
    <property type="match status" value="1"/>
</dbReference>
<feature type="domain" description="Beta-lactamase hydrolase-like protein phosphatase-like" evidence="1">
    <location>
        <begin position="3"/>
        <end position="108"/>
    </location>
</feature>
<evidence type="ECO:0000313" key="3">
    <source>
        <dbReference type="Proteomes" id="UP001223743"/>
    </source>
</evidence>
<dbReference type="RefSeq" id="WP_266283529.1">
    <property type="nucleotide sequence ID" value="NZ_JAPKNF010000003.1"/>
</dbReference>
<dbReference type="EMBL" id="JAUSWJ010000001">
    <property type="protein sequence ID" value="MDQ0518113.1"/>
    <property type="molecule type" value="Genomic_DNA"/>
</dbReference>
<evidence type="ECO:0000259" key="1">
    <source>
        <dbReference type="Pfam" id="PF04273"/>
    </source>
</evidence>
<accession>A0ABU0MBD7</accession>
<keyword evidence="3" id="KW-1185">Reference proteome</keyword>
<organism evidence="2 3">
    <name type="scientific">Kaistia geumhonensis</name>
    <dbReference type="NCBI Taxonomy" id="410839"/>
    <lineage>
        <taxon>Bacteria</taxon>
        <taxon>Pseudomonadati</taxon>
        <taxon>Pseudomonadota</taxon>
        <taxon>Alphaproteobacteria</taxon>
        <taxon>Hyphomicrobiales</taxon>
        <taxon>Kaistiaceae</taxon>
        <taxon>Kaistia</taxon>
    </lineage>
</organism>
<dbReference type="InterPro" id="IPR005939">
    <property type="entry name" value="BLH_phosphatase-like"/>
</dbReference>
<reference evidence="2 3" key="1">
    <citation type="submission" date="2023-07" db="EMBL/GenBank/DDBJ databases">
        <title>Genomic Encyclopedia of Type Strains, Phase IV (KMG-IV): sequencing the most valuable type-strain genomes for metagenomic binning, comparative biology and taxonomic classification.</title>
        <authorList>
            <person name="Goeker M."/>
        </authorList>
    </citation>
    <scope>NUCLEOTIDE SEQUENCE [LARGE SCALE GENOMIC DNA]</scope>
    <source>
        <strain evidence="2 3">B1-1</strain>
    </source>
</reference>
<dbReference type="SUPFAM" id="SSF52799">
    <property type="entry name" value="(Phosphotyrosine protein) phosphatases II"/>
    <property type="match status" value="1"/>
</dbReference>
<protein>
    <submittedName>
        <fullName evidence="2">Uncharacterized protein (TIGR01244 family)</fullName>
    </submittedName>
</protein>
<proteinExistence type="predicted"/>